<comment type="caution">
    <text evidence="2">The sequence shown here is derived from an EMBL/GenBank/DDBJ whole genome shotgun (WGS) entry which is preliminary data.</text>
</comment>
<gene>
    <name evidence="2" type="ORF">OJ997_30240</name>
</gene>
<proteinExistence type="predicted"/>
<evidence type="ECO:0000313" key="3">
    <source>
        <dbReference type="Proteomes" id="UP001147653"/>
    </source>
</evidence>
<name>A0A9X3NGN2_9ACTN</name>
<dbReference type="EMBL" id="JAPDDP010000081">
    <property type="protein sequence ID" value="MDA0184620.1"/>
    <property type="molecule type" value="Genomic_DNA"/>
</dbReference>
<dbReference type="InterPro" id="IPR002686">
    <property type="entry name" value="Transposase_17"/>
</dbReference>
<dbReference type="Proteomes" id="UP001147653">
    <property type="component" value="Unassembled WGS sequence"/>
</dbReference>
<accession>A0A9X3NGN2</accession>
<sequence length="186" mass="21447">MTQRRAEEAGAVYHVCSRGAVRQDIFRDDIDRRRYLDLLATTVRWTAWNCLSYCLMGNHVHLLIETPKPNLADGMMRFHGRYAQWFNRRHELSGHVFQARYKPVRVTSDRQLWTTVAYLIDNPVKAGLCASPDDWPWSSHAAIVSNSAPSWLAETRLFDLLREFGGDPRTRYRELLKGPGPLSFAA</sequence>
<dbReference type="PANTHER" id="PTHR34322">
    <property type="entry name" value="TRANSPOSASE, Y1_TNP DOMAIN-CONTAINING"/>
    <property type="match status" value="1"/>
</dbReference>
<dbReference type="SMART" id="SM01321">
    <property type="entry name" value="Y1_Tnp"/>
    <property type="match status" value="1"/>
</dbReference>
<dbReference type="GO" id="GO:0006313">
    <property type="term" value="P:DNA transposition"/>
    <property type="evidence" value="ECO:0007669"/>
    <property type="project" value="InterPro"/>
</dbReference>
<feature type="domain" description="Transposase IS200-like" evidence="1">
    <location>
        <begin position="8"/>
        <end position="122"/>
    </location>
</feature>
<dbReference type="GO" id="GO:0004803">
    <property type="term" value="F:transposase activity"/>
    <property type="evidence" value="ECO:0007669"/>
    <property type="project" value="InterPro"/>
</dbReference>
<dbReference type="RefSeq" id="WP_270029074.1">
    <property type="nucleotide sequence ID" value="NZ_JAPDDP010000081.1"/>
</dbReference>
<organism evidence="2 3">
    <name type="scientific">Solirubrobacter phytolaccae</name>
    <dbReference type="NCBI Taxonomy" id="1404360"/>
    <lineage>
        <taxon>Bacteria</taxon>
        <taxon>Bacillati</taxon>
        <taxon>Actinomycetota</taxon>
        <taxon>Thermoleophilia</taxon>
        <taxon>Solirubrobacterales</taxon>
        <taxon>Solirubrobacteraceae</taxon>
        <taxon>Solirubrobacter</taxon>
    </lineage>
</organism>
<protein>
    <submittedName>
        <fullName evidence="2">Transposase</fullName>
    </submittedName>
</protein>
<reference evidence="2" key="1">
    <citation type="submission" date="2022-10" db="EMBL/GenBank/DDBJ databases">
        <title>The WGS of Solirubrobacter phytolaccae KCTC 29190.</title>
        <authorList>
            <person name="Jiang Z."/>
        </authorList>
    </citation>
    <scope>NUCLEOTIDE SEQUENCE</scope>
    <source>
        <strain evidence="2">KCTC 29190</strain>
    </source>
</reference>
<dbReference type="InterPro" id="IPR036515">
    <property type="entry name" value="Transposase_17_sf"/>
</dbReference>
<dbReference type="Gene3D" id="3.30.70.1290">
    <property type="entry name" value="Transposase IS200-like"/>
    <property type="match status" value="1"/>
</dbReference>
<dbReference type="AlphaFoldDB" id="A0A9X3NGN2"/>
<dbReference type="SUPFAM" id="SSF143422">
    <property type="entry name" value="Transposase IS200-like"/>
    <property type="match status" value="1"/>
</dbReference>
<evidence type="ECO:0000313" key="2">
    <source>
        <dbReference type="EMBL" id="MDA0184620.1"/>
    </source>
</evidence>
<dbReference type="GO" id="GO:0003677">
    <property type="term" value="F:DNA binding"/>
    <property type="evidence" value="ECO:0007669"/>
    <property type="project" value="InterPro"/>
</dbReference>
<evidence type="ECO:0000259" key="1">
    <source>
        <dbReference type="SMART" id="SM01321"/>
    </source>
</evidence>
<dbReference type="PANTHER" id="PTHR34322:SF2">
    <property type="entry name" value="TRANSPOSASE IS200-LIKE DOMAIN-CONTAINING PROTEIN"/>
    <property type="match status" value="1"/>
</dbReference>
<dbReference type="Pfam" id="PF01797">
    <property type="entry name" value="Y1_Tnp"/>
    <property type="match status" value="1"/>
</dbReference>
<keyword evidence="3" id="KW-1185">Reference proteome</keyword>